<dbReference type="GO" id="GO:0005044">
    <property type="term" value="F:scavenger receptor activity"/>
    <property type="evidence" value="ECO:0007669"/>
    <property type="project" value="InterPro"/>
</dbReference>
<sequence length="333" mass="37144">MLKGTVFLCYVIGGVIIPFDVLTYENLALRKSTWQLHPLPLEGFSAERAVDGQKSNLAEFGGECTVSAYGKLTAEWRVELGKILSIHHIVIHYATSIYTGVKDDSYSAHFLGFSVYISNTTFKRDGVLCFKDVNYTRSTIPNPVNITCPYHGRYVIYYNNRTQWPFPAEYSRLAYNCICEVEVYGCRKQGRYGENCAISCPTNCLDSVCHVVNGTCFGCSMGYKGEMCDLECPFGFYGHDCLENCSANCGVSRLCDRKTGNCMQACQTGWKGNRCIRECDGGFFGHNCTELCGECFEKERCHHVNGSCLKGCAYGYSGINCTNDEGLHISIIF</sequence>
<dbReference type="GeneID" id="111105043"/>
<evidence type="ECO:0000313" key="2">
    <source>
        <dbReference type="Proteomes" id="UP000694844"/>
    </source>
</evidence>
<evidence type="ECO:0000256" key="1">
    <source>
        <dbReference type="ARBA" id="ARBA00022536"/>
    </source>
</evidence>
<dbReference type="PANTHER" id="PTHR24043:SF8">
    <property type="entry name" value="EGF-LIKE DOMAIN-CONTAINING PROTEIN"/>
    <property type="match status" value="1"/>
</dbReference>
<dbReference type="KEGG" id="cvn:111105043"/>
<accession>A0A8B8AUQ3</accession>
<proteinExistence type="predicted"/>
<name>A0A8B8AUQ3_CRAVI</name>
<keyword evidence="2" id="KW-1185">Reference proteome</keyword>
<dbReference type="InterPro" id="IPR008979">
    <property type="entry name" value="Galactose-bd-like_sf"/>
</dbReference>
<dbReference type="OrthoDB" id="18487at2759"/>
<dbReference type="Proteomes" id="UP000694844">
    <property type="component" value="Chromosome 7"/>
</dbReference>
<reference evidence="3" key="1">
    <citation type="submission" date="2025-08" db="UniProtKB">
        <authorList>
            <consortium name="RefSeq"/>
        </authorList>
    </citation>
    <scope>IDENTIFICATION</scope>
    <source>
        <tissue evidence="3">Whole sample</tissue>
    </source>
</reference>
<keyword evidence="1" id="KW-0245">EGF-like domain</keyword>
<dbReference type="InterPro" id="IPR042635">
    <property type="entry name" value="MEGF10/SREC1/2-like"/>
</dbReference>
<protein>
    <submittedName>
        <fullName evidence="3">Platelet endothelial aggregation receptor 1-like</fullName>
    </submittedName>
</protein>
<dbReference type="AlphaFoldDB" id="A0A8B8AUQ3"/>
<evidence type="ECO:0000313" key="3">
    <source>
        <dbReference type="RefSeq" id="XP_022294925.1"/>
    </source>
</evidence>
<organism evidence="2 3">
    <name type="scientific">Crassostrea virginica</name>
    <name type="common">Eastern oyster</name>
    <dbReference type="NCBI Taxonomy" id="6565"/>
    <lineage>
        <taxon>Eukaryota</taxon>
        <taxon>Metazoa</taxon>
        <taxon>Spiralia</taxon>
        <taxon>Lophotrochozoa</taxon>
        <taxon>Mollusca</taxon>
        <taxon>Bivalvia</taxon>
        <taxon>Autobranchia</taxon>
        <taxon>Pteriomorphia</taxon>
        <taxon>Ostreida</taxon>
        <taxon>Ostreoidea</taxon>
        <taxon>Ostreidae</taxon>
        <taxon>Crassostrea</taxon>
    </lineage>
</organism>
<dbReference type="SUPFAM" id="SSF49785">
    <property type="entry name" value="Galactose-binding domain-like"/>
    <property type="match status" value="1"/>
</dbReference>
<gene>
    <name evidence="3" type="primary">LOC111105043</name>
</gene>
<dbReference type="Gene3D" id="2.170.300.10">
    <property type="entry name" value="Tie2 ligand-binding domain superfamily"/>
    <property type="match status" value="1"/>
</dbReference>
<dbReference type="RefSeq" id="XP_022294925.1">
    <property type="nucleotide sequence ID" value="XM_022439217.1"/>
</dbReference>
<dbReference type="PANTHER" id="PTHR24043">
    <property type="entry name" value="SCAVENGER RECEPTOR CLASS F"/>
    <property type="match status" value="1"/>
</dbReference>
<dbReference type="Gene3D" id="2.60.120.260">
    <property type="entry name" value="Galactose-binding domain-like"/>
    <property type="match status" value="1"/>
</dbReference>